<name>A0ABT5FIS7_9GAMM</name>
<dbReference type="EMBL" id="JAQOMS010000002">
    <property type="protein sequence ID" value="MDC2891103.1"/>
    <property type="molecule type" value="Genomic_DNA"/>
</dbReference>
<keyword evidence="3" id="KW-1185">Reference proteome</keyword>
<reference evidence="2 3" key="1">
    <citation type="submission" date="2023-01" db="EMBL/GenBank/DDBJ databases">
        <title>Psychrosphaera sp. nov., isolated from marine algae.</title>
        <authorList>
            <person name="Bayburt H."/>
            <person name="Choi B.J."/>
            <person name="Kim J.M."/>
            <person name="Choi D.G."/>
            <person name="Jeon C.O."/>
        </authorList>
    </citation>
    <scope>NUCLEOTIDE SEQUENCE [LARGE SCALE GENOMIC DNA]</scope>
    <source>
        <strain evidence="2 3">G1-22</strain>
    </source>
</reference>
<comment type="caution">
    <text evidence="2">The sequence shown here is derived from an EMBL/GenBank/DDBJ whole genome shotgun (WGS) entry which is preliminary data.</text>
</comment>
<dbReference type="Proteomes" id="UP001528411">
    <property type="component" value="Unassembled WGS sequence"/>
</dbReference>
<evidence type="ECO:0000313" key="2">
    <source>
        <dbReference type="EMBL" id="MDC2891103.1"/>
    </source>
</evidence>
<keyword evidence="1" id="KW-0732">Signal</keyword>
<feature type="signal peptide" evidence="1">
    <location>
        <begin position="1"/>
        <end position="27"/>
    </location>
</feature>
<gene>
    <name evidence="2" type="ORF">PN838_23125</name>
</gene>
<protein>
    <recommendedName>
        <fullName evidence="4">Porin</fullName>
    </recommendedName>
</protein>
<proteinExistence type="predicted"/>
<dbReference type="RefSeq" id="WP_272182142.1">
    <property type="nucleotide sequence ID" value="NZ_JAQOMS010000002.1"/>
</dbReference>
<accession>A0ABT5FIS7</accession>
<evidence type="ECO:0008006" key="4">
    <source>
        <dbReference type="Google" id="ProtNLM"/>
    </source>
</evidence>
<feature type="chain" id="PRO_5045879503" description="Porin" evidence="1">
    <location>
        <begin position="28"/>
        <end position="59"/>
    </location>
</feature>
<sequence>MKKLLTRLTPVAATLLLSLGAASNANAAEEKQLTVNGFVDMSALYTDNDDDSDSVFGVD</sequence>
<evidence type="ECO:0000313" key="3">
    <source>
        <dbReference type="Proteomes" id="UP001528411"/>
    </source>
</evidence>
<evidence type="ECO:0000256" key="1">
    <source>
        <dbReference type="SAM" id="SignalP"/>
    </source>
</evidence>
<organism evidence="2 3">
    <name type="scientific">Psychrosphaera algicola</name>
    <dbReference type="NCBI Taxonomy" id="3023714"/>
    <lineage>
        <taxon>Bacteria</taxon>
        <taxon>Pseudomonadati</taxon>
        <taxon>Pseudomonadota</taxon>
        <taxon>Gammaproteobacteria</taxon>
        <taxon>Alteromonadales</taxon>
        <taxon>Pseudoalteromonadaceae</taxon>
        <taxon>Psychrosphaera</taxon>
    </lineage>
</organism>